<dbReference type="InterPro" id="IPR050372">
    <property type="entry name" value="Neurexin-related_CASP"/>
</dbReference>
<dbReference type="PANTHER" id="PTHR15036:SF85">
    <property type="entry name" value="SP2353, ISOFORM A"/>
    <property type="match status" value="1"/>
</dbReference>
<dbReference type="InterPro" id="IPR036179">
    <property type="entry name" value="Ig-like_dom_sf"/>
</dbReference>
<dbReference type="SUPFAM" id="SSF48726">
    <property type="entry name" value="Immunoglobulin"/>
    <property type="match status" value="1"/>
</dbReference>
<accession>A0ABV0MH12</accession>
<dbReference type="SMART" id="SM00282">
    <property type="entry name" value="LamG"/>
    <property type="match status" value="2"/>
</dbReference>
<dbReference type="SMART" id="SM00409">
    <property type="entry name" value="IG"/>
    <property type="match status" value="1"/>
</dbReference>
<keyword evidence="6" id="KW-1185">Reference proteome</keyword>
<sequence>MQTVMVGNSVEFECHAVGDPEPTVRWSKVGGPLPSHIMVKGSMLRIDQATEADAGHYPVFSAFSFSKLEEELPPKCFQEANVLTVPQVTHKDSGTYICTASNEHGNVAAFTKLEVHERVMPYFAQEPLSYLTLPTIKNAYKAFNIKVNFRPDNVDGMILYNGQRRTTGADFISLGLVSGRLEFRFDVGSGMATIRDPNPIKLGEFHTVELHRNLTQGFITVDGGEPISGKSQGKFQGLDLNEELHVGGYPNYTLIAKTAGIKTGFVGKTSCCELVTTPLFDGYESYIAYPPLTNVHDDLRVELEFKPLERNGLMFFCGGKKTKVEDFVAVSMVEGHVEFRYELGTGQAVLLSPQPVSLGQWHTVIAERNKAAGHLRVDQGPVQRRMSPGKAQGLNIHTPMYLGGVPSMDILPKPANITQMFDGCIGEVSINNKKVDLSYSFTESKSISRCVDNNPCDRRPCLNSGECMSSGEYELLLALNSMLGGITLNGYTCLSSALSWLYPAYTGQVFTSPEAQRTSETSEANGTVSQCSVCLKRPRLTGPRLRFEGPSVQTMPELNCLFS</sequence>
<organism evidence="5 6">
    <name type="scientific">Goodea atripinnis</name>
    <dbReference type="NCBI Taxonomy" id="208336"/>
    <lineage>
        <taxon>Eukaryota</taxon>
        <taxon>Metazoa</taxon>
        <taxon>Chordata</taxon>
        <taxon>Craniata</taxon>
        <taxon>Vertebrata</taxon>
        <taxon>Euteleostomi</taxon>
        <taxon>Actinopterygii</taxon>
        <taxon>Neopterygii</taxon>
        <taxon>Teleostei</taxon>
        <taxon>Neoteleostei</taxon>
        <taxon>Acanthomorphata</taxon>
        <taxon>Ovalentaria</taxon>
        <taxon>Atherinomorphae</taxon>
        <taxon>Cyprinodontiformes</taxon>
        <taxon>Goodeidae</taxon>
        <taxon>Goodea</taxon>
    </lineage>
</organism>
<dbReference type="PROSITE" id="PS50835">
    <property type="entry name" value="IG_LIKE"/>
    <property type="match status" value="1"/>
</dbReference>
<dbReference type="InterPro" id="IPR013151">
    <property type="entry name" value="Immunoglobulin_dom"/>
</dbReference>
<dbReference type="InterPro" id="IPR013098">
    <property type="entry name" value="Ig_I-set"/>
</dbReference>
<dbReference type="Pfam" id="PF07679">
    <property type="entry name" value="I-set"/>
    <property type="match status" value="1"/>
</dbReference>
<dbReference type="PANTHER" id="PTHR15036">
    <property type="entry name" value="PIKACHURIN-LIKE PROTEIN"/>
    <property type="match status" value="1"/>
</dbReference>
<dbReference type="Gene3D" id="2.60.120.200">
    <property type="match status" value="2"/>
</dbReference>
<evidence type="ECO:0008006" key="7">
    <source>
        <dbReference type="Google" id="ProtNLM"/>
    </source>
</evidence>
<name>A0ABV0MH12_9TELE</name>
<comment type="caution">
    <text evidence="2">Lacks conserved residue(s) required for the propagation of feature annotation.</text>
</comment>
<evidence type="ECO:0000313" key="6">
    <source>
        <dbReference type="Proteomes" id="UP001476798"/>
    </source>
</evidence>
<dbReference type="SMART" id="SM00408">
    <property type="entry name" value="IGc2"/>
    <property type="match status" value="1"/>
</dbReference>
<gene>
    <name evidence="5" type="ORF">GOODEAATRI_011686</name>
</gene>
<reference evidence="5 6" key="1">
    <citation type="submission" date="2021-06" db="EMBL/GenBank/DDBJ databases">
        <authorList>
            <person name="Palmer J.M."/>
        </authorList>
    </citation>
    <scope>NUCLEOTIDE SEQUENCE [LARGE SCALE GENOMIC DNA]</scope>
    <source>
        <strain evidence="5 6">GA_2019</strain>
        <tissue evidence="5">Muscle</tissue>
    </source>
</reference>
<dbReference type="InterPro" id="IPR001791">
    <property type="entry name" value="Laminin_G"/>
</dbReference>
<dbReference type="PROSITE" id="PS50025">
    <property type="entry name" value="LAM_G_DOMAIN"/>
    <property type="match status" value="2"/>
</dbReference>
<dbReference type="InterPro" id="IPR003598">
    <property type="entry name" value="Ig_sub2"/>
</dbReference>
<proteinExistence type="predicted"/>
<protein>
    <recommendedName>
        <fullName evidence="7">Ig-like domain-containing protein</fullName>
    </recommendedName>
</protein>
<dbReference type="Pfam" id="PF00054">
    <property type="entry name" value="Laminin_G_1"/>
    <property type="match status" value="2"/>
</dbReference>
<dbReference type="EMBL" id="JAHRIO010000724">
    <property type="protein sequence ID" value="MEQ2158376.1"/>
    <property type="molecule type" value="Genomic_DNA"/>
</dbReference>
<dbReference type="SUPFAM" id="SSF49899">
    <property type="entry name" value="Concanavalin A-like lectins/glucanases"/>
    <property type="match status" value="2"/>
</dbReference>
<dbReference type="InterPro" id="IPR007110">
    <property type="entry name" value="Ig-like_dom"/>
</dbReference>
<dbReference type="Gene3D" id="2.60.40.10">
    <property type="entry name" value="Immunoglobulins"/>
    <property type="match status" value="2"/>
</dbReference>
<evidence type="ECO:0000256" key="2">
    <source>
        <dbReference type="PROSITE-ProRule" id="PRU00122"/>
    </source>
</evidence>
<dbReference type="InterPro" id="IPR013783">
    <property type="entry name" value="Ig-like_fold"/>
</dbReference>
<dbReference type="Proteomes" id="UP001476798">
    <property type="component" value="Unassembled WGS sequence"/>
</dbReference>
<evidence type="ECO:0000259" key="4">
    <source>
        <dbReference type="PROSITE" id="PS50835"/>
    </source>
</evidence>
<dbReference type="InterPro" id="IPR003599">
    <property type="entry name" value="Ig_sub"/>
</dbReference>
<dbReference type="Gene3D" id="2.10.25.10">
    <property type="entry name" value="Laminin"/>
    <property type="match status" value="1"/>
</dbReference>
<dbReference type="CDD" id="cd00110">
    <property type="entry name" value="LamG"/>
    <property type="match status" value="2"/>
</dbReference>
<evidence type="ECO:0000256" key="1">
    <source>
        <dbReference type="ARBA" id="ARBA00023319"/>
    </source>
</evidence>
<feature type="domain" description="Ig-like" evidence="4">
    <location>
        <begin position="1"/>
        <end position="114"/>
    </location>
</feature>
<feature type="domain" description="Laminin G" evidence="3">
    <location>
        <begin position="120"/>
        <end position="317"/>
    </location>
</feature>
<feature type="domain" description="Laminin G" evidence="3">
    <location>
        <begin position="276"/>
        <end position="456"/>
    </location>
</feature>
<dbReference type="InterPro" id="IPR013320">
    <property type="entry name" value="ConA-like_dom_sf"/>
</dbReference>
<evidence type="ECO:0000259" key="3">
    <source>
        <dbReference type="PROSITE" id="PS50025"/>
    </source>
</evidence>
<keyword evidence="1" id="KW-0393">Immunoglobulin domain</keyword>
<dbReference type="Pfam" id="PF00047">
    <property type="entry name" value="ig"/>
    <property type="match status" value="1"/>
</dbReference>
<comment type="caution">
    <text evidence="5">The sequence shown here is derived from an EMBL/GenBank/DDBJ whole genome shotgun (WGS) entry which is preliminary data.</text>
</comment>
<evidence type="ECO:0000313" key="5">
    <source>
        <dbReference type="EMBL" id="MEQ2158376.1"/>
    </source>
</evidence>